<dbReference type="InterPro" id="IPR003439">
    <property type="entry name" value="ABC_transporter-like_ATP-bd"/>
</dbReference>
<evidence type="ECO:0000259" key="12">
    <source>
        <dbReference type="PROSITE" id="PS50929"/>
    </source>
</evidence>
<evidence type="ECO:0000256" key="7">
    <source>
        <dbReference type="ARBA" id="ARBA00022840"/>
    </source>
</evidence>
<dbReference type="RefSeq" id="WP_070906067.1">
    <property type="nucleotide sequence ID" value="NZ_MIKE01000011.1"/>
</dbReference>
<dbReference type="OrthoDB" id="9760358at2"/>
<comment type="caution">
    <text evidence="14">The sequence shown here is derived from an EMBL/GenBank/DDBJ whole genome shotgun (WGS) entry which is preliminary data.</text>
</comment>
<evidence type="ECO:0000313" key="14">
    <source>
        <dbReference type="EMBL" id="OHT46277.1"/>
    </source>
</evidence>
<keyword evidence="17" id="KW-1185">Reference proteome</keyword>
<evidence type="ECO:0000259" key="13">
    <source>
        <dbReference type="PROSITE" id="PS50990"/>
    </source>
</evidence>
<dbReference type="GO" id="GO:0016887">
    <property type="term" value="F:ATP hydrolysis activity"/>
    <property type="evidence" value="ECO:0007669"/>
    <property type="project" value="InterPro"/>
</dbReference>
<name>A0A1S1J6I1_9FLAO</name>
<evidence type="ECO:0000256" key="2">
    <source>
        <dbReference type="ARBA" id="ARBA00022448"/>
    </source>
</evidence>
<dbReference type="PROSITE" id="PS50893">
    <property type="entry name" value="ABC_TRANSPORTER_2"/>
    <property type="match status" value="1"/>
</dbReference>
<dbReference type="CDD" id="cd02418">
    <property type="entry name" value="Peptidase_C39B"/>
    <property type="match status" value="1"/>
</dbReference>
<dbReference type="GO" id="GO:0006508">
    <property type="term" value="P:proteolysis"/>
    <property type="evidence" value="ECO:0007669"/>
    <property type="project" value="InterPro"/>
</dbReference>
<keyword evidence="4 10" id="KW-0812">Transmembrane</keyword>
<evidence type="ECO:0000256" key="8">
    <source>
        <dbReference type="ARBA" id="ARBA00022989"/>
    </source>
</evidence>
<dbReference type="PANTHER" id="PTHR43394">
    <property type="entry name" value="ATP-DEPENDENT PERMEASE MDL1, MITOCHONDRIAL"/>
    <property type="match status" value="1"/>
</dbReference>
<reference evidence="14" key="2">
    <citation type="submission" date="2016-09" db="EMBL/GenBank/DDBJ databases">
        <authorList>
            <person name="Capua I."/>
            <person name="De Benedictis P."/>
            <person name="Joannis T."/>
            <person name="Lombin L.H."/>
            <person name="Cattoli G."/>
        </authorList>
    </citation>
    <scope>NUCLEOTIDE SEQUENCE [LARGE SCALE GENOMIC DNA]</scope>
    <source>
        <strain evidence="14">MSU</strain>
    </source>
</reference>
<dbReference type="STRING" id="1278819.BHE19_01855"/>
<evidence type="ECO:0000256" key="10">
    <source>
        <dbReference type="SAM" id="Phobius"/>
    </source>
</evidence>
<dbReference type="GO" id="GO:0008233">
    <property type="term" value="F:peptidase activity"/>
    <property type="evidence" value="ECO:0007669"/>
    <property type="project" value="InterPro"/>
</dbReference>
<evidence type="ECO:0000313" key="17">
    <source>
        <dbReference type="Proteomes" id="UP000198319"/>
    </source>
</evidence>
<dbReference type="Gene3D" id="3.90.70.10">
    <property type="entry name" value="Cysteine proteinases"/>
    <property type="match status" value="1"/>
</dbReference>
<dbReference type="InterPro" id="IPR011527">
    <property type="entry name" value="ABC1_TM_dom"/>
</dbReference>
<feature type="transmembrane region" description="Helical" evidence="10">
    <location>
        <begin position="172"/>
        <end position="194"/>
    </location>
</feature>
<dbReference type="GO" id="GO:0005524">
    <property type="term" value="F:ATP binding"/>
    <property type="evidence" value="ECO:0007669"/>
    <property type="project" value="UniProtKB-KW"/>
</dbReference>
<feature type="transmembrane region" description="Helical" evidence="10">
    <location>
        <begin position="312"/>
        <end position="331"/>
    </location>
</feature>
<dbReference type="SUPFAM" id="SSF52540">
    <property type="entry name" value="P-loop containing nucleoside triphosphate hydrolases"/>
    <property type="match status" value="1"/>
</dbReference>
<dbReference type="CDD" id="cd18571">
    <property type="entry name" value="ABC_6TM_peptidase_like"/>
    <property type="match status" value="1"/>
</dbReference>
<dbReference type="InterPro" id="IPR036640">
    <property type="entry name" value="ABC1_TM_sf"/>
</dbReference>
<keyword evidence="7 14" id="KW-0067">ATP-binding</keyword>
<dbReference type="InterPro" id="IPR039421">
    <property type="entry name" value="Type_1_exporter"/>
</dbReference>
<dbReference type="Pfam" id="PF03412">
    <property type="entry name" value="Peptidase_C39"/>
    <property type="match status" value="1"/>
</dbReference>
<feature type="transmembrane region" description="Helical" evidence="10">
    <location>
        <begin position="409"/>
        <end position="432"/>
    </location>
</feature>
<feature type="domain" description="ABC transporter" evidence="11">
    <location>
        <begin position="489"/>
        <end position="724"/>
    </location>
</feature>
<dbReference type="Pfam" id="PF00005">
    <property type="entry name" value="ABC_tran"/>
    <property type="match status" value="1"/>
</dbReference>
<keyword evidence="8 10" id="KW-1133">Transmembrane helix</keyword>
<feature type="domain" description="ABC transmembrane type-1" evidence="12">
    <location>
        <begin position="178"/>
        <end position="455"/>
    </location>
</feature>
<dbReference type="SUPFAM" id="SSF90123">
    <property type="entry name" value="ABC transporter transmembrane region"/>
    <property type="match status" value="1"/>
</dbReference>
<dbReference type="InterPro" id="IPR027417">
    <property type="entry name" value="P-loop_NTPase"/>
</dbReference>
<comment type="subcellular location">
    <subcellularLocation>
        <location evidence="1">Cell membrane</location>
        <topology evidence="1">Multi-pass membrane protein</topology>
    </subcellularLocation>
</comment>
<keyword evidence="6" id="KW-0378">Hydrolase</keyword>
<protein>
    <submittedName>
        <fullName evidence="14">ABC transporter ATP-binding protein</fullName>
    </submittedName>
</protein>
<dbReference type="GO" id="GO:0005886">
    <property type="term" value="C:plasma membrane"/>
    <property type="evidence" value="ECO:0007669"/>
    <property type="project" value="UniProtKB-SubCell"/>
</dbReference>
<evidence type="ECO:0000256" key="4">
    <source>
        <dbReference type="ARBA" id="ARBA00022692"/>
    </source>
</evidence>
<reference evidence="16" key="1">
    <citation type="submission" date="2016-09" db="EMBL/GenBank/DDBJ databases">
        <authorList>
            <person name="Chen S."/>
            <person name="Walker E."/>
        </authorList>
    </citation>
    <scope>NUCLEOTIDE SEQUENCE [LARGE SCALE GENOMIC DNA]</scope>
    <source>
        <strain evidence="16">MSU</strain>
    </source>
</reference>
<reference evidence="15 17" key="3">
    <citation type="submission" date="2016-11" db="EMBL/GenBank/DDBJ databases">
        <title>Whole genomes of Flavobacteriaceae.</title>
        <authorList>
            <person name="Stine C."/>
            <person name="Li C."/>
            <person name="Tadesse D."/>
        </authorList>
    </citation>
    <scope>NUCLEOTIDE SEQUENCE [LARGE SCALE GENOMIC DNA]</scope>
    <source>
        <strain evidence="15 17">ATCC BAA-2541</strain>
    </source>
</reference>
<dbReference type="GO" id="GO:0015421">
    <property type="term" value="F:ABC-type oligopeptide transporter activity"/>
    <property type="evidence" value="ECO:0007669"/>
    <property type="project" value="TreeGrafter"/>
</dbReference>
<keyword evidence="9 10" id="KW-0472">Membrane</keyword>
<dbReference type="PROSITE" id="PS00211">
    <property type="entry name" value="ABC_TRANSPORTER_1"/>
    <property type="match status" value="1"/>
</dbReference>
<evidence type="ECO:0000313" key="15">
    <source>
        <dbReference type="EMBL" id="OXB22236.1"/>
    </source>
</evidence>
<feature type="transmembrane region" description="Helical" evidence="10">
    <location>
        <begin position="283"/>
        <end position="306"/>
    </location>
</feature>
<evidence type="ECO:0000259" key="11">
    <source>
        <dbReference type="PROSITE" id="PS50893"/>
    </source>
</evidence>
<dbReference type="Gene3D" id="1.20.1560.10">
    <property type="entry name" value="ABC transporter type 1, transmembrane domain"/>
    <property type="match status" value="1"/>
</dbReference>
<dbReference type="EMBL" id="MUHG01000002">
    <property type="protein sequence ID" value="OXB22236.1"/>
    <property type="molecule type" value="Genomic_DNA"/>
</dbReference>
<organism evidence="14 16">
    <name type="scientific">Flavobacterium tructae</name>
    <dbReference type="NCBI Taxonomy" id="1114873"/>
    <lineage>
        <taxon>Bacteria</taxon>
        <taxon>Pseudomonadati</taxon>
        <taxon>Bacteroidota</taxon>
        <taxon>Flavobacteriia</taxon>
        <taxon>Flavobacteriales</taxon>
        <taxon>Flavobacteriaceae</taxon>
        <taxon>Flavobacterium</taxon>
    </lineage>
</organism>
<evidence type="ECO:0000256" key="1">
    <source>
        <dbReference type="ARBA" id="ARBA00004651"/>
    </source>
</evidence>
<dbReference type="InterPro" id="IPR005074">
    <property type="entry name" value="Peptidase_C39"/>
</dbReference>
<dbReference type="FunFam" id="3.40.50.300:FF:000221">
    <property type="entry name" value="Multidrug ABC transporter ATP-binding protein"/>
    <property type="match status" value="1"/>
</dbReference>
<gene>
    <name evidence="15" type="ORF">B0A71_01885</name>
    <name evidence="14" type="ORF">BHE19_01855</name>
</gene>
<dbReference type="InterPro" id="IPR017871">
    <property type="entry name" value="ABC_transporter-like_CS"/>
</dbReference>
<dbReference type="PROSITE" id="PS50929">
    <property type="entry name" value="ABC_TM1F"/>
    <property type="match status" value="1"/>
</dbReference>
<feature type="domain" description="Peptidase C39" evidence="13">
    <location>
        <begin position="9"/>
        <end position="128"/>
    </location>
</feature>
<evidence type="ECO:0000256" key="6">
    <source>
        <dbReference type="ARBA" id="ARBA00022801"/>
    </source>
</evidence>
<dbReference type="Proteomes" id="UP000180252">
    <property type="component" value="Unassembled WGS sequence"/>
</dbReference>
<dbReference type="PANTHER" id="PTHR43394:SF1">
    <property type="entry name" value="ATP-BINDING CASSETTE SUB-FAMILY B MEMBER 10, MITOCHONDRIAL"/>
    <property type="match status" value="1"/>
</dbReference>
<keyword evidence="2" id="KW-0813">Transport</keyword>
<keyword evidence="3" id="KW-1003">Cell membrane</keyword>
<dbReference type="EMBL" id="MIKE01000011">
    <property type="protein sequence ID" value="OHT46277.1"/>
    <property type="molecule type" value="Genomic_DNA"/>
</dbReference>
<dbReference type="Proteomes" id="UP000198319">
    <property type="component" value="Unassembled WGS sequence"/>
</dbReference>
<dbReference type="SMART" id="SM00382">
    <property type="entry name" value="AAA"/>
    <property type="match status" value="1"/>
</dbReference>
<dbReference type="Gene3D" id="3.40.50.300">
    <property type="entry name" value="P-loop containing nucleotide triphosphate hydrolases"/>
    <property type="match status" value="1"/>
</dbReference>
<accession>A0A1S1J6I1</accession>
<evidence type="ECO:0000256" key="9">
    <source>
        <dbReference type="ARBA" id="ARBA00023136"/>
    </source>
</evidence>
<dbReference type="InterPro" id="IPR003593">
    <property type="entry name" value="AAA+_ATPase"/>
</dbReference>
<dbReference type="Pfam" id="PF00664">
    <property type="entry name" value="ABC_membrane"/>
    <property type="match status" value="1"/>
</dbReference>
<dbReference type="PROSITE" id="PS50990">
    <property type="entry name" value="PEPTIDASE_C39"/>
    <property type="match status" value="1"/>
</dbReference>
<keyword evidence="5" id="KW-0547">Nucleotide-binding</keyword>
<evidence type="ECO:0000313" key="16">
    <source>
        <dbReference type="Proteomes" id="UP000180252"/>
    </source>
</evidence>
<evidence type="ECO:0000256" key="3">
    <source>
        <dbReference type="ARBA" id="ARBA00022475"/>
    </source>
</evidence>
<proteinExistence type="predicted"/>
<sequence length="730" mass="82880">MKKFTNYKQADYKDCGPTCLKIIAKHYGKTINIQELRDISETTREGSNLLFLSDAAEKIGFRTLGVKLNLERLEEAPLPCVLHWNKNHYVVLYKIKRNTYYISDPAFGLIEYNKEDFIKFWIGNNADESTQEGIALLIEATPKFFQSDFDKEDNHGLGFGLLVQYVLRYRSFLIQLSIGLLASSLLQLIFPFLTQSIVDVGIQNQNIHFIYLILFAQLFLFAGRTGLELIRSWILLHLSTRINISLISDFFIKLMNLPISFFDVRMTGDIMQRINDHRRIERILTTSSLNVLFSVINMFVMGGVLAYFNLKIFLVFFAGSLLYFGWITLFLKRREVLDYKRFAEVSSEQNKVMELINGMQEIKLHNAEKQKRWGWEYIQARLFRVSIKGLVLEQTQTIGSSVINELKNIFIIFLSAKLVIDGSITLGMMLAISSIVGSLNGPITQLIEFVRELQDAKISLARLSEIHEKEDETQQEVYQTSDVPFDSDIDINNLSYRYLGSDIPVLEDLTLKIPANKVTAIVGVSGSGKTTLMKLLLKFYEPEKGEITIGNAQLKNISQKAWRSNIGAVMQEGFIFSDTIANNIAIGVDKVDKERLVYAADVANIKEYISGLPLGYNTKIGAEGLGMSSGQKQRLLIARAVYKNPEVLFFDEATSALDANNEKEIMQKLDIFFKDKTVVVIAHRLSTVMNADQIVVLDKGKIIEIGSHSVLVEQKGNYFELVKNQLQLGN</sequence>
<evidence type="ECO:0000256" key="5">
    <source>
        <dbReference type="ARBA" id="ARBA00022741"/>
    </source>
</evidence>
<dbReference type="AlphaFoldDB" id="A0A1S1J6I1"/>
<feature type="transmembrane region" description="Helical" evidence="10">
    <location>
        <begin position="206"/>
        <end position="222"/>
    </location>
</feature>